<comment type="subcellular location">
    <subcellularLocation>
        <location evidence="1">Cell inner membrane</location>
        <topology evidence="1">Peripheral membrane protein</topology>
    </subcellularLocation>
</comment>
<dbReference type="PANTHER" id="PTHR43297">
    <property type="entry name" value="OLIGOPEPTIDE TRANSPORT ATP-BINDING PROTEIN APPD"/>
    <property type="match status" value="1"/>
</dbReference>
<dbReference type="InterPro" id="IPR003593">
    <property type="entry name" value="AAA+_ATPase"/>
</dbReference>
<dbReference type="Pfam" id="PF00005">
    <property type="entry name" value="ABC_tran"/>
    <property type="match status" value="1"/>
</dbReference>
<dbReference type="InterPro" id="IPR003439">
    <property type="entry name" value="ABC_transporter-like_ATP-bd"/>
</dbReference>
<dbReference type="PROSITE" id="PS00211">
    <property type="entry name" value="ABC_TRANSPORTER_1"/>
    <property type="match status" value="1"/>
</dbReference>
<evidence type="ECO:0000259" key="8">
    <source>
        <dbReference type="PROSITE" id="PS50893"/>
    </source>
</evidence>
<dbReference type="InterPro" id="IPR017871">
    <property type="entry name" value="ABC_transporter-like_CS"/>
</dbReference>
<dbReference type="EMBL" id="NOIG01000015">
    <property type="protein sequence ID" value="OYD47814.1"/>
    <property type="molecule type" value="Genomic_DNA"/>
</dbReference>
<keyword evidence="5" id="KW-0547">Nucleotide-binding</keyword>
<evidence type="ECO:0000256" key="5">
    <source>
        <dbReference type="ARBA" id="ARBA00022741"/>
    </source>
</evidence>
<comment type="similarity">
    <text evidence="2">Belongs to the ABC transporter superfamily.</text>
</comment>
<accession>A0A235EFL7</accession>
<evidence type="ECO:0000256" key="7">
    <source>
        <dbReference type="ARBA" id="ARBA00023136"/>
    </source>
</evidence>
<dbReference type="Proteomes" id="UP000215441">
    <property type="component" value="Unassembled WGS sequence"/>
</dbReference>
<dbReference type="SMART" id="SM00382">
    <property type="entry name" value="AAA"/>
    <property type="match status" value="1"/>
</dbReference>
<dbReference type="GO" id="GO:0055085">
    <property type="term" value="P:transmembrane transport"/>
    <property type="evidence" value="ECO:0007669"/>
    <property type="project" value="UniProtKB-ARBA"/>
</dbReference>
<evidence type="ECO:0000256" key="3">
    <source>
        <dbReference type="ARBA" id="ARBA00022448"/>
    </source>
</evidence>
<reference evidence="9 10" key="1">
    <citation type="submission" date="2017-07" db="EMBL/GenBank/DDBJ databases">
        <title>Acidovorax KNDSW TSA 6 genome sequence and assembly.</title>
        <authorList>
            <person name="Mayilraj S."/>
        </authorList>
    </citation>
    <scope>NUCLEOTIDE SEQUENCE [LARGE SCALE GENOMIC DNA]</scope>
    <source>
        <strain evidence="9 10">KNDSW-TSA6</strain>
    </source>
</reference>
<dbReference type="AlphaFoldDB" id="A0A235EFL7"/>
<dbReference type="OrthoDB" id="9802772at2"/>
<name>A0A235EFL7_9BURK</name>
<dbReference type="RefSeq" id="WP_094291824.1">
    <property type="nucleotide sequence ID" value="NZ_NOIG01000015.1"/>
</dbReference>
<dbReference type="CDD" id="cd03257">
    <property type="entry name" value="ABC_NikE_OppD_transporters"/>
    <property type="match status" value="1"/>
</dbReference>
<comment type="caution">
    <text evidence="9">The sequence shown here is derived from an EMBL/GenBank/DDBJ whole genome shotgun (WGS) entry which is preliminary data.</text>
</comment>
<feature type="domain" description="ABC transporter" evidence="8">
    <location>
        <begin position="12"/>
        <end position="268"/>
    </location>
</feature>
<dbReference type="GO" id="GO:0015833">
    <property type="term" value="P:peptide transport"/>
    <property type="evidence" value="ECO:0007669"/>
    <property type="project" value="InterPro"/>
</dbReference>
<proteinExistence type="inferred from homology"/>
<dbReference type="GO" id="GO:0016887">
    <property type="term" value="F:ATP hydrolysis activity"/>
    <property type="evidence" value="ECO:0007669"/>
    <property type="project" value="InterPro"/>
</dbReference>
<dbReference type="InterPro" id="IPR027417">
    <property type="entry name" value="P-loop_NTPase"/>
</dbReference>
<keyword evidence="4" id="KW-1003">Cell membrane</keyword>
<dbReference type="SUPFAM" id="SSF52540">
    <property type="entry name" value="P-loop containing nucleoside triphosphate hydrolases"/>
    <property type="match status" value="1"/>
</dbReference>
<dbReference type="InterPro" id="IPR050388">
    <property type="entry name" value="ABC_Ni/Peptide_Import"/>
</dbReference>
<keyword evidence="7" id="KW-0472">Membrane</keyword>
<sequence length="354" mass="37965">MTSSTMSAAPRLEVSGLSTSFATDAGRIQSVADVSFAIHPGETLALVGESGSGKSVTSLTLMGLHARTSQAQVTGQAWFVQRDGRKVDLLAMPEADKRTLRGNELAMIFQEPMTSLNPVLTVGEQIAESARLHLKMDRSTALTHARRMLELVEIPAAAQRVHEYPHQLSGGMRQRVMIALAMACNPTLLIADEPTTALDVTIQAQILALMGRLQKETGMSMLFITHNLGVVAQYADAVAVMYAGRIVESAPVHDLFARPEHPYTRGLLACLPGVARRQSLAAGTPAHGRRQLVAIPGQVSSPLSPPPGCAFAPRCARQQADCTHAMPALEAAGPRRMVRCLHREEHPEPAEVSA</sequence>
<organism evidence="9 10">
    <name type="scientific">Acidovorax kalamii</name>
    <dbReference type="NCBI Taxonomy" id="2004485"/>
    <lineage>
        <taxon>Bacteria</taxon>
        <taxon>Pseudomonadati</taxon>
        <taxon>Pseudomonadota</taxon>
        <taxon>Betaproteobacteria</taxon>
        <taxon>Burkholderiales</taxon>
        <taxon>Comamonadaceae</taxon>
        <taxon>Acidovorax</taxon>
    </lineage>
</organism>
<evidence type="ECO:0000256" key="1">
    <source>
        <dbReference type="ARBA" id="ARBA00004417"/>
    </source>
</evidence>
<dbReference type="Pfam" id="PF08352">
    <property type="entry name" value="oligo_HPY"/>
    <property type="match status" value="1"/>
</dbReference>
<dbReference type="PANTHER" id="PTHR43297:SF2">
    <property type="entry name" value="DIPEPTIDE TRANSPORT ATP-BINDING PROTEIN DPPD"/>
    <property type="match status" value="1"/>
</dbReference>
<dbReference type="Gene3D" id="3.40.50.300">
    <property type="entry name" value="P-loop containing nucleotide triphosphate hydrolases"/>
    <property type="match status" value="1"/>
</dbReference>
<dbReference type="GO" id="GO:0005524">
    <property type="term" value="F:ATP binding"/>
    <property type="evidence" value="ECO:0007669"/>
    <property type="project" value="UniProtKB-KW"/>
</dbReference>
<gene>
    <name evidence="9" type="primary">dppD</name>
    <name evidence="9" type="ORF">CBY09_22580</name>
</gene>
<evidence type="ECO:0000313" key="9">
    <source>
        <dbReference type="EMBL" id="OYD47814.1"/>
    </source>
</evidence>
<dbReference type="GO" id="GO:0005886">
    <property type="term" value="C:plasma membrane"/>
    <property type="evidence" value="ECO:0007669"/>
    <property type="project" value="UniProtKB-SubCell"/>
</dbReference>
<evidence type="ECO:0000256" key="4">
    <source>
        <dbReference type="ARBA" id="ARBA00022475"/>
    </source>
</evidence>
<evidence type="ECO:0000256" key="6">
    <source>
        <dbReference type="ARBA" id="ARBA00022840"/>
    </source>
</evidence>
<dbReference type="InterPro" id="IPR013563">
    <property type="entry name" value="Oligopep_ABC_C"/>
</dbReference>
<dbReference type="NCBIfam" id="TIGR01727">
    <property type="entry name" value="oligo_HPY"/>
    <property type="match status" value="1"/>
</dbReference>
<keyword evidence="3" id="KW-0813">Transport</keyword>
<protein>
    <submittedName>
        <fullName evidence="9">Dipeptide ABC transporter ATP-binding protein DppD</fullName>
    </submittedName>
</protein>
<keyword evidence="6 9" id="KW-0067">ATP-binding</keyword>
<dbReference type="PROSITE" id="PS50893">
    <property type="entry name" value="ABC_TRANSPORTER_2"/>
    <property type="match status" value="1"/>
</dbReference>
<keyword evidence="10" id="KW-1185">Reference proteome</keyword>
<evidence type="ECO:0000313" key="10">
    <source>
        <dbReference type="Proteomes" id="UP000215441"/>
    </source>
</evidence>
<dbReference type="FunFam" id="3.40.50.300:FF:000016">
    <property type="entry name" value="Oligopeptide ABC transporter ATP-binding component"/>
    <property type="match status" value="1"/>
</dbReference>
<evidence type="ECO:0000256" key="2">
    <source>
        <dbReference type="ARBA" id="ARBA00005417"/>
    </source>
</evidence>